<sequence length="197" mass="21535">MRLDVEPDFLHVDVADASLMQRDLPTSSTRTPHGRPPRKTLPRPARGSPNSPTRRGYALRKLANQWKSKGVMPLVRADETGMDVENFLLDIDEALTTNRLVKVTFTEEDPAAKEAFAGRIAQMLRAHVVLVLGKTALLYRPGESCLSGAPGGLRDRGRRHRADPLGAPPETSAAAASSRDRAVIRCSRIAPGRAERV</sequence>
<evidence type="ECO:0000313" key="5">
    <source>
        <dbReference type="EMBL" id="CAK0821121.1"/>
    </source>
</evidence>
<feature type="region of interest" description="Disordered" evidence="3">
    <location>
        <begin position="149"/>
        <end position="179"/>
    </location>
</feature>
<evidence type="ECO:0000313" key="6">
    <source>
        <dbReference type="Proteomes" id="UP001189429"/>
    </source>
</evidence>
<dbReference type="SUPFAM" id="SSF75471">
    <property type="entry name" value="YhbY-like"/>
    <property type="match status" value="1"/>
</dbReference>
<gene>
    <name evidence="5" type="ORF">PCOR1329_LOCUS22532</name>
</gene>
<dbReference type="PROSITE" id="PS51295">
    <property type="entry name" value="CRM"/>
    <property type="match status" value="1"/>
</dbReference>
<keyword evidence="6" id="KW-1185">Reference proteome</keyword>
<comment type="caution">
    <text evidence="5">The sequence shown here is derived from an EMBL/GenBank/DDBJ whole genome shotgun (WGS) entry which is preliminary data.</text>
</comment>
<dbReference type="EMBL" id="CAUYUJ010007546">
    <property type="protein sequence ID" value="CAK0821121.1"/>
    <property type="molecule type" value="Genomic_DNA"/>
</dbReference>
<evidence type="ECO:0000256" key="1">
    <source>
        <dbReference type="ARBA" id="ARBA00022884"/>
    </source>
</evidence>
<dbReference type="InterPro" id="IPR035920">
    <property type="entry name" value="YhbY-like_sf"/>
</dbReference>
<dbReference type="Pfam" id="PF01985">
    <property type="entry name" value="CRS1_YhbY"/>
    <property type="match status" value="1"/>
</dbReference>
<reference evidence="5" key="1">
    <citation type="submission" date="2023-10" db="EMBL/GenBank/DDBJ databases">
        <authorList>
            <person name="Chen Y."/>
            <person name="Shah S."/>
            <person name="Dougan E. K."/>
            <person name="Thang M."/>
            <person name="Chan C."/>
        </authorList>
    </citation>
    <scope>NUCLEOTIDE SEQUENCE [LARGE SCALE GENOMIC DNA]</scope>
</reference>
<evidence type="ECO:0000256" key="2">
    <source>
        <dbReference type="PROSITE-ProRule" id="PRU00626"/>
    </source>
</evidence>
<dbReference type="Gene3D" id="3.30.110.60">
    <property type="entry name" value="YhbY-like"/>
    <property type="match status" value="1"/>
</dbReference>
<evidence type="ECO:0000259" key="4">
    <source>
        <dbReference type="PROSITE" id="PS51295"/>
    </source>
</evidence>
<feature type="compositionally biased region" description="Basic residues" evidence="3">
    <location>
        <begin position="32"/>
        <end position="41"/>
    </location>
</feature>
<evidence type="ECO:0000256" key="3">
    <source>
        <dbReference type="SAM" id="MobiDB-lite"/>
    </source>
</evidence>
<name>A0ABN9RQ13_9DINO</name>
<dbReference type="Proteomes" id="UP001189429">
    <property type="component" value="Unassembled WGS sequence"/>
</dbReference>
<feature type="domain" description="CRM" evidence="4">
    <location>
        <begin position="52"/>
        <end position="151"/>
    </location>
</feature>
<dbReference type="SMART" id="SM01103">
    <property type="entry name" value="CRS1_YhbY"/>
    <property type="match status" value="1"/>
</dbReference>
<feature type="region of interest" description="Disordered" evidence="3">
    <location>
        <begin position="20"/>
        <end position="55"/>
    </location>
</feature>
<proteinExistence type="predicted"/>
<organism evidence="5 6">
    <name type="scientific">Prorocentrum cordatum</name>
    <dbReference type="NCBI Taxonomy" id="2364126"/>
    <lineage>
        <taxon>Eukaryota</taxon>
        <taxon>Sar</taxon>
        <taxon>Alveolata</taxon>
        <taxon>Dinophyceae</taxon>
        <taxon>Prorocentrales</taxon>
        <taxon>Prorocentraceae</taxon>
        <taxon>Prorocentrum</taxon>
    </lineage>
</organism>
<keyword evidence="1 2" id="KW-0694">RNA-binding</keyword>
<accession>A0ABN9RQ13</accession>
<protein>
    <recommendedName>
        <fullName evidence="4">CRM domain-containing protein</fullName>
    </recommendedName>
</protein>
<dbReference type="InterPro" id="IPR001890">
    <property type="entry name" value="RNA-binding_CRM"/>
</dbReference>